<evidence type="ECO:0000256" key="1">
    <source>
        <dbReference type="SAM" id="Phobius"/>
    </source>
</evidence>
<organism evidence="2">
    <name type="scientific">Rhizophora mucronata</name>
    <name type="common">Asiatic mangrove</name>
    <dbReference type="NCBI Taxonomy" id="61149"/>
    <lineage>
        <taxon>Eukaryota</taxon>
        <taxon>Viridiplantae</taxon>
        <taxon>Streptophyta</taxon>
        <taxon>Embryophyta</taxon>
        <taxon>Tracheophyta</taxon>
        <taxon>Spermatophyta</taxon>
        <taxon>Magnoliopsida</taxon>
        <taxon>eudicotyledons</taxon>
        <taxon>Gunneridae</taxon>
        <taxon>Pentapetalae</taxon>
        <taxon>rosids</taxon>
        <taxon>fabids</taxon>
        <taxon>Malpighiales</taxon>
        <taxon>Rhizophoraceae</taxon>
        <taxon>Rhizophora</taxon>
    </lineage>
</organism>
<evidence type="ECO:0000313" key="2">
    <source>
        <dbReference type="EMBL" id="MBX07987.1"/>
    </source>
</evidence>
<reference evidence="2" key="1">
    <citation type="submission" date="2018-02" db="EMBL/GenBank/DDBJ databases">
        <title>Rhizophora mucronata_Transcriptome.</title>
        <authorList>
            <person name="Meera S.P."/>
            <person name="Sreeshan A."/>
            <person name="Augustine A."/>
        </authorList>
    </citation>
    <scope>NUCLEOTIDE SEQUENCE</scope>
    <source>
        <tissue evidence="2">Leaf</tissue>
    </source>
</reference>
<name>A0A2P2KQM8_RHIMU</name>
<keyword evidence="1" id="KW-0472">Membrane</keyword>
<sequence length="73" mass="8461">MYPPFTQISTSSSQLLGCMRLYYILAYVVFVEHIVTSIACPRNNDYLCKNNIGILFFKKKISVIYMFRVNLGI</sequence>
<dbReference type="AlphaFoldDB" id="A0A2P2KQM8"/>
<dbReference type="EMBL" id="GGEC01027503">
    <property type="protein sequence ID" value="MBX07987.1"/>
    <property type="molecule type" value="Transcribed_RNA"/>
</dbReference>
<dbReference type="EMBL" id="GGEC01027501">
    <property type="protein sequence ID" value="MBX07985.1"/>
    <property type="molecule type" value="Transcribed_RNA"/>
</dbReference>
<accession>A0A2P2KQM8</accession>
<keyword evidence="1" id="KW-1133">Transmembrane helix</keyword>
<proteinExistence type="predicted"/>
<feature type="transmembrane region" description="Helical" evidence="1">
    <location>
        <begin position="21"/>
        <end position="39"/>
    </location>
</feature>
<keyword evidence="1" id="KW-0812">Transmembrane</keyword>
<protein>
    <submittedName>
        <fullName evidence="2">ACT domain-containing protein ACR12 isoform X1</fullName>
    </submittedName>
</protein>